<gene>
    <name evidence="1" type="ORF">EJF14_60143</name>
</gene>
<name>A0ACD0WRJ3_CLALS</name>
<evidence type="ECO:0000313" key="2">
    <source>
        <dbReference type="Proteomes" id="UP000326582"/>
    </source>
</evidence>
<dbReference type="EMBL" id="CP038489">
    <property type="protein sequence ID" value="QFZ29632.1"/>
    <property type="molecule type" value="Genomic_DNA"/>
</dbReference>
<reference evidence="2" key="1">
    <citation type="journal article" date="2019" name="MBio">
        <title>Comparative genomics for the elucidation of multidrug resistance (MDR) in Candida lusitaniae.</title>
        <authorList>
            <person name="Kannan A."/>
            <person name="Asner S.A."/>
            <person name="Trachsel E."/>
            <person name="Kelly S."/>
            <person name="Parker J."/>
            <person name="Sanglard D."/>
        </authorList>
    </citation>
    <scope>NUCLEOTIDE SEQUENCE [LARGE SCALE GENOMIC DNA]</scope>
    <source>
        <strain evidence="2">P1</strain>
    </source>
</reference>
<organism evidence="1 2">
    <name type="scientific">Clavispora lusitaniae</name>
    <name type="common">Candida lusitaniae</name>
    <dbReference type="NCBI Taxonomy" id="36911"/>
    <lineage>
        <taxon>Eukaryota</taxon>
        <taxon>Fungi</taxon>
        <taxon>Dikarya</taxon>
        <taxon>Ascomycota</taxon>
        <taxon>Saccharomycotina</taxon>
        <taxon>Pichiomycetes</taxon>
        <taxon>Metschnikowiaceae</taxon>
        <taxon>Clavispora</taxon>
    </lineage>
</organism>
<proteinExistence type="predicted"/>
<keyword evidence="2" id="KW-1185">Reference proteome</keyword>
<dbReference type="Proteomes" id="UP000326582">
    <property type="component" value="Chromosome 6"/>
</dbReference>
<sequence>MPSNSQADNTDTAGFITVGRKQKNSTAENEERASVKPFDFSQSFARIAINANVFTVIGFGEESSEEEDEKYENSEVDDVEEDSSAPEQPETECFEDDKTLEQILDEMEWEIEWDIERVTTITPEIPVESTNLAIILWRPTYNPTIIQAGPCRKPKTVRFAEKVEIFEIEEKDEDLKTEDTEEKNGNEDTKEVIVKSHKPEEKMRKDAFQIRMAYESKKLEFEVMKMNFQMKRMDYKRKKMDFKMKKMDFKMKKMDSKMKKMDYGMEKTGDGMIMRKYQIKNNSSFSSPANSCPSSRDPNSGFMARPSSKEKKENHNFSSQKSISPSSP</sequence>
<evidence type="ECO:0000313" key="1">
    <source>
        <dbReference type="EMBL" id="QFZ29632.1"/>
    </source>
</evidence>
<protein>
    <submittedName>
        <fullName evidence="1">Uncharacterized protein</fullName>
    </submittedName>
</protein>
<accession>A0ACD0WRJ3</accession>